<comment type="caution">
    <text evidence="16">The sequence shown here is derived from an EMBL/GenBank/DDBJ whole genome shotgun (WGS) entry which is preliminary data.</text>
</comment>
<dbReference type="CDD" id="cd16954">
    <property type="entry name" value="HATPase_PhoQ-like"/>
    <property type="match status" value="1"/>
</dbReference>
<dbReference type="InterPro" id="IPR003661">
    <property type="entry name" value="HisK_dim/P_dom"/>
</dbReference>
<evidence type="ECO:0000313" key="16">
    <source>
        <dbReference type="EMBL" id="PCI74650.1"/>
    </source>
</evidence>
<dbReference type="AlphaFoldDB" id="A0A2A4WWH3"/>
<keyword evidence="5" id="KW-0808">Transferase</keyword>
<evidence type="ECO:0000256" key="2">
    <source>
        <dbReference type="ARBA" id="ARBA00004370"/>
    </source>
</evidence>
<evidence type="ECO:0000256" key="5">
    <source>
        <dbReference type="ARBA" id="ARBA00022679"/>
    </source>
</evidence>
<protein>
    <recommendedName>
        <fullName evidence="3">histidine kinase</fullName>
        <ecNumber evidence="3">2.7.13.3</ecNumber>
    </recommendedName>
</protein>
<comment type="catalytic activity">
    <reaction evidence="1">
        <text>ATP + protein L-histidine = ADP + protein N-phospho-L-histidine.</text>
        <dbReference type="EC" id="2.7.13.3"/>
    </reaction>
</comment>
<organism evidence="16 17">
    <name type="scientific">SAR86 cluster bacterium</name>
    <dbReference type="NCBI Taxonomy" id="2030880"/>
    <lineage>
        <taxon>Bacteria</taxon>
        <taxon>Pseudomonadati</taxon>
        <taxon>Pseudomonadota</taxon>
        <taxon>Gammaproteobacteria</taxon>
        <taxon>SAR86 cluster</taxon>
    </lineage>
</organism>
<name>A0A2A4WWH3_9GAMM</name>
<keyword evidence="11" id="KW-0902">Two-component regulatory system</keyword>
<dbReference type="InterPro" id="IPR003660">
    <property type="entry name" value="HAMP_dom"/>
</dbReference>
<dbReference type="PROSITE" id="PS50109">
    <property type="entry name" value="HIS_KIN"/>
    <property type="match status" value="1"/>
</dbReference>
<dbReference type="PRINTS" id="PR00344">
    <property type="entry name" value="BCTRLSENSOR"/>
</dbReference>
<feature type="domain" description="Histidine kinase" evidence="14">
    <location>
        <begin position="255"/>
        <end position="464"/>
    </location>
</feature>
<reference evidence="17" key="1">
    <citation type="submission" date="2017-08" db="EMBL/GenBank/DDBJ databases">
        <title>A dynamic microbial community with high functional redundancy inhabits the cold, oxic subseafloor aquifer.</title>
        <authorList>
            <person name="Tully B.J."/>
            <person name="Wheat C.G."/>
            <person name="Glazer B.T."/>
            <person name="Huber J.A."/>
        </authorList>
    </citation>
    <scope>NUCLEOTIDE SEQUENCE [LARGE SCALE GENOMIC DNA]</scope>
</reference>
<dbReference type="InterPro" id="IPR058619">
    <property type="entry name" value="PhoQ/CarS-like_HATPase"/>
</dbReference>
<dbReference type="Proteomes" id="UP000218767">
    <property type="component" value="Unassembled WGS sequence"/>
</dbReference>
<dbReference type="EC" id="2.7.13.3" evidence="3"/>
<dbReference type="EMBL" id="NVUL01000099">
    <property type="protein sequence ID" value="PCI74650.1"/>
    <property type="molecule type" value="Genomic_DNA"/>
</dbReference>
<dbReference type="InterPro" id="IPR036890">
    <property type="entry name" value="HATPase_C_sf"/>
</dbReference>
<comment type="subcellular location">
    <subcellularLocation>
        <location evidence="2">Membrane</location>
    </subcellularLocation>
</comment>
<evidence type="ECO:0000256" key="6">
    <source>
        <dbReference type="ARBA" id="ARBA00022692"/>
    </source>
</evidence>
<evidence type="ECO:0000256" key="4">
    <source>
        <dbReference type="ARBA" id="ARBA00022553"/>
    </source>
</evidence>
<keyword evidence="12 13" id="KW-0472">Membrane</keyword>
<evidence type="ECO:0000256" key="7">
    <source>
        <dbReference type="ARBA" id="ARBA00022741"/>
    </source>
</evidence>
<dbReference type="InterPro" id="IPR036097">
    <property type="entry name" value="HisK_dim/P_sf"/>
</dbReference>
<feature type="transmembrane region" description="Helical" evidence="13">
    <location>
        <begin position="176"/>
        <end position="195"/>
    </location>
</feature>
<dbReference type="InterPro" id="IPR003594">
    <property type="entry name" value="HATPase_dom"/>
</dbReference>
<evidence type="ECO:0000256" key="9">
    <source>
        <dbReference type="ARBA" id="ARBA00022840"/>
    </source>
</evidence>
<keyword evidence="4" id="KW-0597">Phosphoprotein</keyword>
<keyword evidence="8 16" id="KW-0418">Kinase</keyword>
<sequence>MTTPANPTNYSIQTRLVISFSILLFVFLGLTGVVLDRAFRNSIEAGASERLQVQIYLLLAAAEFSDGEFYFLEDLREPGFNQLNSGLYGFISRPSLGELWRSDSAGVFSLADPQVLLQSVQVGETQFSKTMNADSEEYFVLSYGVLWENGISEYNFTVMENAAAYYSEISNFRTSLWSWLGGVALLLLLLQFFLMRWGLSPLHRMARDLKRIETGERNQLSENYPQELQGVTNNLNVLIETERKQQERYRTTLGDLAHSLKTPLAVIAGIMQTLSRKQEDSSEQLGAVEEQLGRMNQIVSYQLQRAVQSNHSSALARQVLVKPVVEKVLDALAKVYRDKSVSVATQLDAEALFHGDERDLLEVLGNVLDNAFKYGRGEVRISIDSETDEFQGLEIAIEDNGYGISEEKQEFVLQRGARADTLVQGQGIGLAVVTDIVSSYDGTIGVGSSDLGGAKINMRFGSPRQTT</sequence>
<evidence type="ECO:0000256" key="3">
    <source>
        <dbReference type="ARBA" id="ARBA00012438"/>
    </source>
</evidence>
<evidence type="ECO:0000259" key="15">
    <source>
        <dbReference type="PROSITE" id="PS50885"/>
    </source>
</evidence>
<dbReference type="SMART" id="SM00388">
    <property type="entry name" value="HisKA"/>
    <property type="match status" value="1"/>
</dbReference>
<evidence type="ECO:0000256" key="8">
    <source>
        <dbReference type="ARBA" id="ARBA00022777"/>
    </source>
</evidence>
<feature type="domain" description="HAMP" evidence="15">
    <location>
        <begin position="196"/>
        <end position="247"/>
    </location>
</feature>
<dbReference type="PROSITE" id="PS50885">
    <property type="entry name" value="HAMP"/>
    <property type="match status" value="1"/>
</dbReference>
<keyword evidence="9" id="KW-0067">ATP-binding</keyword>
<feature type="transmembrane region" description="Helical" evidence="13">
    <location>
        <begin position="12"/>
        <end position="35"/>
    </location>
</feature>
<keyword evidence="10 13" id="KW-1133">Transmembrane helix</keyword>
<dbReference type="GO" id="GO:0005524">
    <property type="term" value="F:ATP binding"/>
    <property type="evidence" value="ECO:0007669"/>
    <property type="project" value="UniProtKB-KW"/>
</dbReference>
<dbReference type="Gene3D" id="1.10.287.130">
    <property type="match status" value="1"/>
</dbReference>
<evidence type="ECO:0000256" key="11">
    <source>
        <dbReference type="ARBA" id="ARBA00023012"/>
    </source>
</evidence>
<dbReference type="SMART" id="SM00387">
    <property type="entry name" value="HATPase_c"/>
    <property type="match status" value="1"/>
</dbReference>
<dbReference type="CDD" id="cd00082">
    <property type="entry name" value="HisKA"/>
    <property type="match status" value="1"/>
</dbReference>
<dbReference type="InterPro" id="IPR005467">
    <property type="entry name" value="His_kinase_dom"/>
</dbReference>
<evidence type="ECO:0000256" key="12">
    <source>
        <dbReference type="ARBA" id="ARBA00023136"/>
    </source>
</evidence>
<evidence type="ECO:0000256" key="13">
    <source>
        <dbReference type="SAM" id="Phobius"/>
    </source>
</evidence>
<evidence type="ECO:0000259" key="14">
    <source>
        <dbReference type="PROSITE" id="PS50109"/>
    </source>
</evidence>
<keyword evidence="7" id="KW-0547">Nucleotide-binding</keyword>
<proteinExistence type="predicted"/>
<evidence type="ECO:0000256" key="10">
    <source>
        <dbReference type="ARBA" id="ARBA00022989"/>
    </source>
</evidence>
<gene>
    <name evidence="16" type="ORF">COB20_14900</name>
</gene>
<dbReference type="GO" id="GO:0000155">
    <property type="term" value="F:phosphorelay sensor kinase activity"/>
    <property type="evidence" value="ECO:0007669"/>
    <property type="project" value="InterPro"/>
</dbReference>
<dbReference type="SUPFAM" id="SSF55874">
    <property type="entry name" value="ATPase domain of HSP90 chaperone/DNA topoisomerase II/histidine kinase"/>
    <property type="match status" value="1"/>
</dbReference>
<dbReference type="Pfam" id="PF00512">
    <property type="entry name" value="HisKA"/>
    <property type="match status" value="1"/>
</dbReference>
<dbReference type="InterPro" id="IPR004358">
    <property type="entry name" value="Sig_transdc_His_kin-like_C"/>
</dbReference>
<dbReference type="SUPFAM" id="SSF47384">
    <property type="entry name" value="Homodimeric domain of signal transducing histidine kinase"/>
    <property type="match status" value="1"/>
</dbReference>
<dbReference type="PANTHER" id="PTHR45436:SF4">
    <property type="entry name" value="SENSOR PROTEIN PHOQ"/>
    <property type="match status" value="1"/>
</dbReference>
<keyword evidence="6 13" id="KW-0812">Transmembrane</keyword>
<evidence type="ECO:0000313" key="17">
    <source>
        <dbReference type="Proteomes" id="UP000218767"/>
    </source>
</evidence>
<dbReference type="Pfam" id="PF02518">
    <property type="entry name" value="HATPase_c"/>
    <property type="match status" value="1"/>
</dbReference>
<accession>A0A2A4WWH3</accession>
<dbReference type="PANTHER" id="PTHR45436">
    <property type="entry name" value="SENSOR HISTIDINE KINASE YKOH"/>
    <property type="match status" value="1"/>
</dbReference>
<dbReference type="Gene3D" id="3.30.565.10">
    <property type="entry name" value="Histidine kinase-like ATPase, C-terminal domain"/>
    <property type="match status" value="1"/>
</dbReference>
<evidence type="ECO:0000256" key="1">
    <source>
        <dbReference type="ARBA" id="ARBA00000085"/>
    </source>
</evidence>
<dbReference type="InterPro" id="IPR050428">
    <property type="entry name" value="TCS_sensor_his_kinase"/>
</dbReference>
<dbReference type="GO" id="GO:0005886">
    <property type="term" value="C:plasma membrane"/>
    <property type="evidence" value="ECO:0007669"/>
    <property type="project" value="TreeGrafter"/>
</dbReference>